<dbReference type="PRINTS" id="PR00455">
    <property type="entry name" value="HTHTETR"/>
</dbReference>
<feature type="domain" description="HTH tetR-type" evidence="6">
    <location>
        <begin position="27"/>
        <end position="87"/>
    </location>
</feature>
<dbReference type="InterPro" id="IPR050109">
    <property type="entry name" value="HTH-type_TetR-like_transc_reg"/>
</dbReference>
<dbReference type="Gene3D" id="1.10.10.60">
    <property type="entry name" value="Homeodomain-like"/>
    <property type="match status" value="1"/>
</dbReference>
<feature type="region of interest" description="Disordered" evidence="5">
    <location>
        <begin position="1"/>
        <end position="28"/>
    </location>
</feature>
<dbReference type="Gene3D" id="1.10.357.10">
    <property type="entry name" value="Tetracycline Repressor, domain 2"/>
    <property type="match status" value="1"/>
</dbReference>
<dbReference type="Pfam" id="PF00440">
    <property type="entry name" value="TetR_N"/>
    <property type="match status" value="1"/>
</dbReference>
<accession>A0A6J4I850</accession>
<organism evidence="7">
    <name type="scientific">uncultured Armatimonadetes bacterium</name>
    <dbReference type="NCBI Taxonomy" id="157466"/>
    <lineage>
        <taxon>Bacteria</taxon>
        <taxon>Bacillati</taxon>
        <taxon>Armatimonadota</taxon>
        <taxon>environmental samples</taxon>
    </lineage>
</organism>
<dbReference type="PANTHER" id="PTHR30055">
    <property type="entry name" value="HTH-TYPE TRANSCRIPTIONAL REGULATOR RUTR"/>
    <property type="match status" value="1"/>
</dbReference>
<dbReference type="InterPro" id="IPR036271">
    <property type="entry name" value="Tet_transcr_reg_TetR-rel_C_sf"/>
</dbReference>
<dbReference type="GO" id="GO:0003700">
    <property type="term" value="F:DNA-binding transcription factor activity"/>
    <property type="evidence" value="ECO:0007669"/>
    <property type="project" value="TreeGrafter"/>
</dbReference>
<dbReference type="SUPFAM" id="SSF48498">
    <property type="entry name" value="Tetracyclin repressor-like, C-terminal domain"/>
    <property type="match status" value="1"/>
</dbReference>
<keyword evidence="3" id="KW-0804">Transcription</keyword>
<reference evidence="7" key="1">
    <citation type="submission" date="2020-02" db="EMBL/GenBank/DDBJ databases">
        <authorList>
            <person name="Meier V. D."/>
        </authorList>
    </citation>
    <scope>NUCLEOTIDE SEQUENCE</scope>
    <source>
        <strain evidence="7">AVDCRST_MAG63</strain>
    </source>
</reference>
<dbReference type="GO" id="GO:0000976">
    <property type="term" value="F:transcription cis-regulatory region binding"/>
    <property type="evidence" value="ECO:0007669"/>
    <property type="project" value="TreeGrafter"/>
</dbReference>
<evidence type="ECO:0000256" key="3">
    <source>
        <dbReference type="ARBA" id="ARBA00023163"/>
    </source>
</evidence>
<dbReference type="InterPro" id="IPR023772">
    <property type="entry name" value="DNA-bd_HTH_TetR-type_CS"/>
</dbReference>
<evidence type="ECO:0000313" key="7">
    <source>
        <dbReference type="EMBL" id="CAA9244046.1"/>
    </source>
</evidence>
<dbReference type="PROSITE" id="PS01081">
    <property type="entry name" value="HTH_TETR_1"/>
    <property type="match status" value="1"/>
</dbReference>
<evidence type="ECO:0000256" key="1">
    <source>
        <dbReference type="ARBA" id="ARBA00023015"/>
    </source>
</evidence>
<dbReference type="PROSITE" id="PS50977">
    <property type="entry name" value="HTH_TETR_2"/>
    <property type="match status" value="1"/>
</dbReference>
<evidence type="ECO:0000256" key="5">
    <source>
        <dbReference type="SAM" id="MobiDB-lite"/>
    </source>
</evidence>
<proteinExistence type="predicted"/>
<keyword evidence="1" id="KW-0805">Transcription regulation</keyword>
<gene>
    <name evidence="7" type="ORF">AVDCRST_MAG63-1572</name>
</gene>
<dbReference type="InterPro" id="IPR009057">
    <property type="entry name" value="Homeodomain-like_sf"/>
</dbReference>
<name>A0A6J4I850_9BACT</name>
<feature type="DNA-binding region" description="H-T-H motif" evidence="4">
    <location>
        <begin position="50"/>
        <end position="69"/>
    </location>
</feature>
<dbReference type="AlphaFoldDB" id="A0A6J4I850"/>
<evidence type="ECO:0000256" key="2">
    <source>
        <dbReference type="ARBA" id="ARBA00023125"/>
    </source>
</evidence>
<protein>
    <recommendedName>
        <fullName evidence="6">HTH tetR-type domain-containing protein</fullName>
    </recommendedName>
</protein>
<dbReference type="SUPFAM" id="SSF46689">
    <property type="entry name" value="Homeodomain-like"/>
    <property type="match status" value="1"/>
</dbReference>
<keyword evidence="2 4" id="KW-0238">DNA-binding</keyword>
<evidence type="ECO:0000259" key="6">
    <source>
        <dbReference type="PROSITE" id="PS50977"/>
    </source>
</evidence>
<evidence type="ECO:0000256" key="4">
    <source>
        <dbReference type="PROSITE-ProRule" id="PRU00335"/>
    </source>
</evidence>
<dbReference type="PANTHER" id="PTHR30055:SF234">
    <property type="entry name" value="HTH-TYPE TRANSCRIPTIONAL REGULATOR BETI"/>
    <property type="match status" value="1"/>
</dbReference>
<dbReference type="EMBL" id="CADCTO010000201">
    <property type="protein sequence ID" value="CAA9244046.1"/>
    <property type="molecule type" value="Genomic_DNA"/>
</dbReference>
<sequence length="223" mass="24481">MVHASTGSGLPPLEGEGRGGTSSGRPADVRGRILDAADQLLARYGYKKMTMDDLAEQARVGRRTIYLHFPGKEEVALATVERRMDRLVAHLEALSAAASLSPGERLRALLVGRVLFLFDAAQELSQSYDEMMTALRPVYMPRRERYMRAEGQVLAEVLAEGVRCGEFAAVDDPAEAGLSLVLATNALMPFSLSREQRADRAAVERRVSRIADLLLNGLRRRDG</sequence>
<dbReference type="InterPro" id="IPR001647">
    <property type="entry name" value="HTH_TetR"/>
</dbReference>